<evidence type="ECO:0000256" key="5">
    <source>
        <dbReference type="SAM" id="MobiDB-lite"/>
    </source>
</evidence>
<gene>
    <name evidence="7" type="ORF">DFR52_105351</name>
</gene>
<dbReference type="GO" id="GO:0007156">
    <property type="term" value="P:homophilic cell adhesion via plasma membrane adhesion molecules"/>
    <property type="evidence" value="ECO:0007669"/>
    <property type="project" value="InterPro"/>
</dbReference>
<dbReference type="CDD" id="cd11304">
    <property type="entry name" value="Cadherin_repeat"/>
    <property type="match status" value="12"/>
</dbReference>
<dbReference type="GO" id="GO:0000902">
    <property type="term" value="P:cell morphogenesis"/>
    <property type="evidence" value="ECO:0007669"/>
    <property type="project" value="TreeGrafter"/>
</dbReference>
<evidence type="ECO:0000256" key="2">
    <source>
        <dbReference type="ARBA" id="ARBA00022737"/>
    </source>
</evidence>
<feature type="region of interest" description="Disordered" evidence="5">
    <location>
        <begin position="68"/>
        <end position="182"/>
    </location>
</feature>
<evidence type="ECO:0000259" key="6">
    <source>
        <dbReference type="PROSITE" id="PS50268"/>
    </source>
</evidence>
<dbReference type="GO" id="GO:0044331">
    <property type="term" value="P:cell-cell adhesion mediated by cadherin"/>
    <property type="evidence" value="ECO:0007669"/>
    <property type="project" value="TreeGrafter"/>
</dbReference>
<dbReference type="EMBL" id="QGTR01000005">
    <property type="protein sequence ID" value="PWV98366.1"/>
    <property type="molecule type" value="Genomic_DNA"/>
</dbReference>
<dbReference type="Gene3D" id="2.60.40.60">
    <property type="entry name" value="Cadherins"/>
    <property type="match status" value="12"/>
</dbReference>
<organism evidence="7 8">
    <name type="scientific">Hoeflea marina</name>
    <dbReference type="NCBI Taxonomy" id="274592"/>
    <lineage>
        <taxon>Bacteria</taxon>
        <taxon>Pseudomonadati</taxon>
        <taxon>Pseudomonadota</taxon>
        <taxon>Alphaproteobacteria</taxon>
        <taxon>Hyphomicrobiales</taxon>
        <taxon>Rhizobiaceae</taxon>
        <taxon>Hoeflea</taxon>
    </lineage>
</organism>
<feature type="domain" description="Cadherin" evidence="6">
    <location>
        <begin position="825"/>
        <end position="918"/>
    </location>
</feature>
<feature type="domain" description="Cadherin" evidence="6">
    <location>
        <begin position="203"/>
        <end position="301"/>
    </location>
</feature>
<dbReference type="PANTHER" id="PTHR24027:SF438">
    <property type="entry name" value="CADHERIN 23"/>
    <property type="match status" value="1"/>
</dbReference>
<feature type="compositionally biased region" description="Polar residues" evidence="5">
    <location>
        <begin position="143"/>
        <end position="153"/>
    </location>
</feature>
<feature type="domain" description="Cadherin" evidence="6">
    <location>
        <begin position="1330"/>
        <end position="1432"/>
    </location>
</feature>
<feature type="domain" description="Cadherin" evidence="6">
    <location>
        <begin position="415"/>
        <end position="508"/>
    </location>
</feature>
<sequence length="1432" mass="141422">MSKDRNQDSPSARAGGDGSGRVADPSRPLKNFQTAGTIDPSNANASASGTAAAAGSLSLFFAFDDGTAQDIFHGDGTAIAQQEPEKRDLRGDHTPESGSNDEFATFPRSEASGTIHPEPSHPERLALTPGSDDPVNAAATPGPGNTQARNSASPEGEFALGQTAPPDPNGSPSDPVGTTAPIVPVDAGLESRINLHAISAVTDTDAGTNTLAEDAAAGTAVGIVAHAADADATGNGVSYSIDDARFAVDADGTVRVASGAAFDHETEASIDIVVTATSEDGSTSTQTFTLAVTDVNEAPVSAVSDSDAASNTVDENAAIGTLVGITAFASDPDGTATVSYSLSDDAGGRFAIDAATGEVTVAGPLDRETAAGYTIQVTATSSDGSTSVASYTIALDDLDEFDISAVTDTDAGANTLAENAASGTVVGIVAHAADADTTNSTVTYSVDDDRFAVDADGTVRVAAGAAFDHETETSISITVTATSADGSSSGQGFVLAVSDVNEAAVSAISDSDAAANSVDENAVIGTSVGVTAFASDVDGTATVSYSLSDDAGGRFAIDAATGEVTVAGPLDRELAASHTIEVTATSSDGSTSVASYTIALNDLDEFDISAVTDTDAGANTLAENAASGTVVGIVAHAADADTTGNGVSYSIDDARFAVDADGTVRVAAGAGFDYETEASIDIVVTATSQDGSTSTQTFTLAVTDVNEAAVSAVSDSDVAANSVDENAAIGTLVGVTAFASDTDGTATVSYSLSDDAGGRFAIDAATGEVTVAGPLDRETAAGYAIQVTATSTDGSTSVASYTIALNDLDEFAVSPVSDTDGATDSLAEDAAEGTAVGIVAFAVDADATTNGVSYSVDDARFTVDADGTVRVAAGAGFDYETEASIDIVVTATSQDGSTSTQGFALAVTDVNEAAVSAVSDSDAASNSVDENAAIGTSVGVTAFASDPDGTATVSYRLSDDAGGRFAIDAATGEVTVAGPLDRELAASHTIEVTATSSDGSTSVAAYAIALNDVNEFAVSAVSDTDASANGLAENAASGTAVGIVAHASDLDATNSTVTYSVDDDRFAVDADGTVRVAAGAAFDHETEASISITVTATSADGSSSGQGFVLAVSDVNEAPVSAVSDNDAAANAVDENAVIGSSVGVTAFASDPDGTATVSYRLSDDAGGRFAIDAATGEVTVAGPLDRETAAGYTIQVTATSSDGSTSVASYTIALNDLDEFDISAVTDTDAATDSLAEDAAAGTAVGIVAHASDLDATNSTVTYSVNDARFAVDADGTVRVAAGAGFDYETEASIDIVVKATSQDGSTSTQTFTLAVTDVNEAPVSAVSDSDAAANSVDENAAIGTLVGVTALASDPDGTATVSYSLSDDAGGRFAIDEATGVVTVAGPLDRETAAGYTIQVTATSSDGSTSVAGHTIALNDVNEFAVSAVT</sequence>
<evidence type="ECO:0000256" key="3">
    <source>
        <dbReference type="ARBA" id="ARBA00022837"/>
    </source>
</evidence>
<proteinExistence type="predicted"/>
<dbReference type="PRINTS" id="PR00205">
    <property type="entry name" value="CADHERIN"/>
</dbReference>
<comment type="subcellular location">
    <subcellularLocation>
        <location evidence="1">Membrane</location>
    </subcellularLocation>
</comment>
<feature type="domain" description="Cadherin" evidence="6">
    <location>
        <begin position="920"/>
        <end position="1021"/>
    </location>
</feature>
<keyword evidence="3" id="KW-0106">Calcium</keyword>
<evidence type="ECO:0000256" key="4">
    <source>
        <dbReference type="ARBA" id="ARBA00023136"/>
    </source>
</evidence>
<feature type="compositionally biased region" description="Low complexity" evidence="5">
    <location>
        <begin position="41"/>
        <end position="51"/>
    </location>
</feature>
<dbReference type="GO" id="GO:0034332">
    <property type="term" value="P:adherens junction organization"/>
    <property type="evidence" value="ECO:0007669"/>
    <property type="project" value="TreeGrafter"/>
</dbReference>
<feature type="domain" description="Cadherin" evidence="6">
    <location>
        <begin position="1133"/>
        <end position="1227"/>
    </location>
</feature>
<feature type="domain" description="Cadherin" evidence="6">
    <location>
        <begin position="1228"/>
        <end position="1326"/>
    </location>
</feature>
<keyword evidence="2" id="KW-0677">Repeat</keyword>
<dbReference type="GO" id="GO:0005912">
    <property type="term" value="C:adherens junction"/>
    <property type="evidence" value="ECO:0007669"/>
    <property type="project" value="TreeGrafter"/>
</dbReference>
<dbReference type="GO" id="GO:0045296">
    <property type="term" value="F:cadherin binding"/>
    <property type="evidence" value="ECO:0007669"/>
    <property type="project" value="TreeGrafter"/>
</dbReference>
<feature type="domain" description="Cadherin" evidence="6">
    <location>
        <begin position="620"/>
        <end position="713"/>
    </location>
</feature>
<dbReference type="GO" id="GO:0007043">
    <property type="term" value="P:cell-cell junction assembly"/>
    <property type="evidence" value="ECO:0007669"/>
    <property type="project" value="TreeGrafter"/>
</dbReference>
<dbReference type="GO" id="GO:0008013">
    <property type="term" value="F:beta-catenin binding"/>
    <property type="evidence" value="ECO:0007669"/>
    <property type="project" value="TreeGrafter"/>
</dbReference>
<accession>A0A317PG81</accession>
<feature type="non-terminal residue" evidence="7">
    <location>
        <position position="1432"/>
    </location>
</feature>
<feature type="compositionally biased region" description="Polar residues" evidence="5">
    <location>
        <begin position="31"/>
        <end position="40"/>
    </location>
</feature>
<dbReference type="InterPro" id="IPR015919">
    <property type="entry name" value="Cadherin-like_sf"/>
</dbReference>
<dbReference type="Pfam" id="PF00028">
    <property type="entry name" value="Cadherin"/>
    <property type="match status" value="6"/>
</dbReference>
<reference evidence="7 8" key="1">
    <citation type="submission" date="2018-05" db="EMBL/GenBank/DDBJ databases">
        <title>Genomic Encyclopedia of Type Strains, Phase IV (KMG-IV): sequencing the most valuable type-strain genomes for metagenomic binning, comparative biology and taxonomic classification.</title>
        <authorList>
            <person name="Goeker M."/>
        </authorList>
    </citation>
    <scope>NUCLEOTIDE SEQUENCE [LARGE SCALE GENOMIC DNA]</scope>
    <source>
        <strain evidence="7 8">DSM 16791</strain>
    </source>
</reference>
<feature type="domain" description="Cadherin" evidence="6">
    <location>
        <begin position="305"/>
        <end position="407"/>
    </location>
</feature>
<protein>
    <submittedName>
        <fullName evidence="7">Cadherin domain-containing protein</fullName>
    </submittedName>
</protein>
<dbReference type="GO" id="GO:0016339">
    <property type="term" value="P:calcium-dependent cell-cell adhesion via plasma membrane cell adhesion molecules"/>
    <property type="evidence" value="ECO:0007669"/>
    <property type="project" value="TreeGrafter"/>
</dbReference>
<dbReference type="PROSITE" id="PS50268">
    <property type="entry name" value="CADHERIN_2"/>
    <property type="match status" value="12"/>
</dbReference>
<dbReference type="GO" id="GO:0005509">
    <property type="term" value="F:calcium ion binding"/>
    <property type="evidence" value="ECO:0007669"/>
    <property type="project" value="InterPro"/>
</dbReference>
<keyword evidence="4" id="KW-0472">Membrane</keyword>
<evidence type="ECO:0000313" key="7">
    <source>
        <dbReference type="EMBL" id="PWV98366.1"/>
    </source>
</evidence>
<dbReference type="Proteomes" id="UP000246352">
    <property type="component" value="Unassembled WGS sequence"/>
</dbReference>
<name>A0A317PG81_9HYPH</name>
<keyword evidence="8" id="KW-1185">Reference proteome</keyword>
<feature type="domain" description="Cadherin" evidence="6">
    <location>
        <begin position="510"/>
        <end position="612"/>
    </location>
</feature>
<dbReference type="InterPro" id="IPR002126">
    <property type="entry name" value="Cadherin-like_dom"/>
</dbReference>
<dbReference type="InterPro" id="IPR039808">
    <property type="entry name" value="Cadherin"/>
</dbReference>
<feature type="domain" description="Cadherin" evidence="6">
    <location>
        <begin position="715"/>
        <end position="817"/>
    </location>
</feature>
<dbReference type="SMART" id="SM00112">
    <property type="entry name" value="CA"/>
    <property type="match status" value="12"/>
</dbReference>
<dbReference type="PANTHER" id="PTHR24027">
    <property type="entry name" value="CADHERIN-23"/>
    <property type="match status" value="1"/>
</dbReference>
<dbReference type="GO" id="GO:0016477">
    <property type="term" value="P:cell migration"/>
    <property type="evidence" value="ECO:0007669"/>
    <property type="project" value="TreeGrafter"/>
</dbReference>
<dbReference type="GO" id="GO:0016342">
    <property type="term" value="C:catenin complex"/>
    <property type="evidence" value="ECO:0007669"/>
    <property type="project" value="TreeGrafter"/>
</dbReference>
<dbReference type="SUPFAM" id="SSF49313">
    <property type="entry name" value="Cadherin-like"/>
    <property type="match status" value="12"/>
</dbReference>
<evidence type="ECO:0000256" key="1">
    <source>
        <dbReference type="ARBA" id="ARBA00004370"/>
    </source>
</evidence>
<feature type="region of interest" description="Disordered" evidence="5">
    <location>
        <begin position="1"/>
        <end position="51"/>
    </location>
</feature>
<comment type="caution">
    <text evidence="7">The sequence shown here is derived from an EMBL/GenBank/DDBJ whole genome shotgun (WGS) entry which is preliminary data.</text>
</comment>
<evidence type="ECO:0000313" key="8">
    <source>
        <dbReference type="Proteomes" id="UP000246352"/>
    </source>
</evidence>
<feature type="domain" description="Cadherin" evidence="6">
    <location>
        <begin position="1031"/>
        <end position="1121"/>
    </location>
</feature>
<feature type="compositionally biased region" description="Basic and acidic residues" evidence="5">
    <location>
        <begin position="83"/>
        <end position="95"/>
    </location>
</feature>